<evidence type="ECO:0000313" key="10">
    <source>
        <dbReference type="RefSeq" id="XP_041418288.1"/>
    </source>
</evidence>
<dbReference type="PANTHER" id="PTHR46186">
    <property type="entry name" value="CYSTATIN"/>
    <property type="match status" value="1"/>
</dbReference>
<protein>
    <submittedName>
        <fullName evidence="9">Cystatin</fullName>
    </submittedName>
</protein>
<dbReference type="KEGG" id="xla:108716611"/>
<dbReference type="Gene3D" id="3.10.450.10">
    <property type="match status" value="1"/>
</dbReference>
<evidence type="ECO:0000313" key="8">
    <source>
        <dbReference type="Proteomes" id="UP000186698"/>
    </source>
</evidence>
<gene>
    <name evidence="9 10" type="primary">LOC108716611</name>
</gene>
<evidence type="ECO:0000313" key="9">
    <source>
        <dbReference type="RefSeq" id="XP_018118354.1"/>
    </source>
</evidence>
<dbReference type="PANTHER" id="PTHR46186:SF17">
    <property type="entry name" value="CYSTATIN"/>
    <property type="match status" value="1"/>
</dbReference>
<dbReference type="GO" id="GO:0031982">
    <property type="term" value="C:vesicle"/>
    <property type="evidence" value="ECO:0000318"/>
    <property type="project" value="GO_Central"/>
</dbReference>
<evidence type="ECO:0000256" key="2">
    <source>
        <dbReference type="ARBA" id="ARBA00009403"/>
    </source>
</evidence>
<feature type="domain" description="Cystatin kininogen-type" evidence="7">
    <location>
        <begin position="33"/>
        <end position="134"/>
    </location>
</feature>
<reference evidence="9" key="1">
    <citation type="submission" date="2022-04" db="UniProtKB">
        <authorList>
            <consortium name="RefSeq"/>
        </authorList>
    </citation>
    <scope>IDENTIFICATION</scope>
    <source>
        <strain evidence="9 10">J_2021</strain>
        <tissue evidence="9 10">Erythrocytes</tissue>
    </source>
</reference>
<dbReference type="InterPro" id="IPR018073">
    <property type="entry name" value="Prot_inh_cystat_CS"/>
</dbReference>
<dbReference type="OMA" id="WENDMAL"/>
<dbReference type="FunFam" id="3.10.450.10:FF:000004">
    <property type="entry name" value="Cystatin C"/>
    <property type="match status" value="1"/>
</dbReference>
<dbReference type="AlphaFoldDB" id="A0A1L8G7F5"/>
<dbReference type="CDD" id="cd00042">
    <property type="entry name" value="CY"/>
    <property type="match status" value="1"/>
</dbReference>
<dbReference type="Pfam" id="PF00031">
    <property type="entry name" value="Cystatin"/>
    <property type="match status" value="1"/>
</dbReference>
<dbReference type="SUPFAM" id="SSF54403">
    <property type="entry name" value="Cystatin/monellin"/>
    <property type="match status" value="1"/>
</dbReference>
<organism evidence="9">
    <name type="scientific">Xenopus laevis</name>
    <name type="common">African clawed frog</name>
    <dbReference type="NCBI Taxonomy" id="8355"/>
    <lineage>
        <taxon>Eukaryota</taxon>
        <taxon>Metazoa</taxon>
        <taxon>Chordata</taxon>
        <taxon>Craniata</taxon>
        <taxon>Vertebrata</taxon>
        <taxon>Euteleostomi</taxon>
        <taxon>Amphibia</taxon>
        <taxon>Batrachia</taxon>
        <taxon>Anura</taxon>
        <taxon>Pipoidea</taxon>
        <taxon>Pipidae</taxon>
        <taxon>Xenopodinae</taxon>
        <taxon>Xenopus</taxon>
        <taxon>Xenopus</taxon>
    </lineage>
</organism>
<dbReference type="PROSITE" id="PS00287">
    <property type="entry name" value="CYSTATIN"/>
    <property type="match status" value="1"/>
</dbReference>
<sequence>MSSSVYLVLVLSLSLLVTLASTGMPGAPVAANTGSEEVKNAANFALERFNLMSTNKHIYKLLTVKSAKTQVVAGRNYILEIIIGATNCQKNSHYNLQACKLTLGANAKLQNCTFEVYVSWNNVMSLSKSTCKTL</sequence>
<evidence type="ECO:0000256" key="1">
    <source>
        <dbReference type="ARBA" id="ARBA00004239"/>
    </source>
</evidence>
<dbReference type="InterPro" id="IPR027358">
    <property type="entry name" value="Kininogen-type_cystatin_dom"/>
</dbReference>
<evidence type="ECO:0000256" key="6">
    <source>
        <dbReference type="SAM" id="SignalP"/>
    </source>
</evidence>
<keyword evidence="4" id="KW-0838">Vasoactive</keyword>
<dbReference type="InterPro" id="IPR046350">
    <property type="entry name" value="Cystatin_sf"/>
</dbReference>
<evidence type="ECO:0000256" key="4">
    <source>
        <dbReference type="ARBA" id="ARBA00022858"/>
    </source>
</evidence>
<dbReference type="InterPro" id="IPR000010">
    <property type="entry name" value="Cystatin_dom"/>
</dbReference>
<dbReference type="PaxDb" id="8355-A0A1L8G7F5"/>
<comment type="similarity">
    <text evidence="2">Belongs to the cystatin family.</text>
</comment>
<keyword evidence="6" id="KW-0732">Signal</keyword>
<keyword evidence="5" id="KW-1015">Disulfide bond</keyword>
<dbReference type="GO" id="GO:0004869">
    <property type="term" value="F:cysteine-type endopeptidase inhibitor activity"/>
    <property type="evidence" value="ECO:0000318"/>
    <property type="project" value="GO_Central"/>
</dbReference>
<dbReference type="GeneID" id="108716611"/>
<name>A0A1L8G7F5_XENLA</name>
<feature type="signal peptide" evidence="6">
    <location>
        <begin position="1"/>
        <end position="20"/>
    </location>
</feature>
<keyword evidence="8" id="KW-1185">Reference proteome</keyword>
<dbReference type="RefSeq" id="XP_018118354.1">
    <property type="nucleotide sequence ID" value="XM_018262865.2"/>
</dbReference>
<dbReference type="Proteomes" id="UP000186698">
    <property type="component" value="Chromosome 5L"/>
</dbReference>
<feature type="chain" id="PRO_5044562352" evidence="6">
    <location>
        <begin position="21"/>
        <end position="134"/>
    </location>
</feature>
<dbReference type="STRING" id="8355.A0A1L8G7F5"/>
<dbReference type="OrthoDB" id="1908104at2759"/>
<dbReference type="Bgee" id="108716611">
    <property type="expression patterns" value="Expressed in stomach and 3 other cell types or tissues"/>
</dbReference>
<dbReference type="GO" id="GO:0005737">
    <property type="term" value="C:cytoplasm"/>
    <property type="evidence" value="ECO:0000318"/>
    <property type="project" value="GO_Central"/>
</dbReference>
<comment type="subcellular location">
    <subcellularLocation>
        <location evidence="1">Secreted</location>
        <location evidence="1">Extracellular space</location>
    </subcellularLocation>
</comment>
<dbReference type="RefSeq" id="XP_041418288.1">
    <property type="nucleotide sequence ID" value="XM_041562354.1"/>
</dbReference>
<dbReference type="SMART" id="SM00043">
    <property type="entry name" value="CY"/>
    <property type="match status" value="1"/>
</dbReference>
<dbReference type="GO" id="GO:0005615">
    <property type="term" value="C:extracellular space"/>
    <property type="evidence" value="ECO:0000318"/>
    <property type="project" value="GO_Central"/>
</dbReference>
<accession>A0A1L8G7F5</accession>
<evidence type="ECO:0000256" key="3">
    <source>
        <dbReference type="ARBA" id="ARBA00022429"/>
    </source>
</evidence>
<dbReference type="GO" id="GO:0042311">
    <property type="term" value="P:vasodilation"/>
    <property type="evidence" value="ECO:0007669"/>
    <property type="project" value="UniProtKB-KW"/>
</dbReference>
<evidence type="ECO:0000256" key="5">
    <source>
        <dbReference type="ARBA" id="ARBA00023157"/>
    </source>
</evidence>
<proteinExistence type="inferred from homology"/>
<evidence type="ECO:0000259" key="7">
    <source>
        <dbReference type="PROSITE" id="PS51647"/>
    </source>
</evidence>
<keyword evidence="3" id="KW-0840">Vasodilator</keyword>
<dbReference type="PROSITE" id="PS51647">
    <property type="entry name" value="CYSTATIN_KININOGEN"/>
    <property type="match status" value="1"/>
</dbReference>